<dbReference type="EMBL" id="SMRT01000001">
    <property type="protein sequence ID" value="TDG00217.1"/>
    <property type="molecule type" value="Genomic_DNA"/>
</dbReference>
<dbReference type="InterPro" id="IPR009003">
    <property type="entry name" value="Peptidase_S1_PA"/>
</dbReference>
<dbReference type="AlphaFoldDB" id="A0A4R5KWN5"/>
<feature type="domain" description="PDZ" evidence="7">
    <location>
        <begin position="255"/>
        <end position="301"/>
    </location>
</feature>
<dbReference type="Pfam" id="PF13180">
    <property type="entry name" value="PDZ_2"/>
    <property type="match status" value="1"/>
</dbReference>
<feature type="coiled-coil region" evidence="5">
    <location>
        <begin position="726"/>
        <end position="756"/>
    </location>
</feature>
<dbReference type="GO" id="GO:0006508">
    <property type="term" value="P:proteolysis"/>
    <property type="evidence" value="ECO:0007669"/>
    <property type="project" value="UniProtKB-KW"/>
</dbReference>
<keyword evidence="6" id="KW-0732">Signal</keyword>
<dbReference type="OrthoDB" id="9758917at2"/>
<organism evidence="8 9">
    <name type="scientific">Paenibacillus piri</name>
    <dbReference type="NCBI Taxonomy" id="2547395"/>
    <lineage>
        <taxon>Bacteria</taxon>
        <taxon>Bacillati</taxon>
        <taxon>Bacillota</taxon>
        <taxon>Bacilli</taxon>
        <taxon>Bacillales</taxon>
        <taxon>Paenibacillaceae</taxon>
        <taxon>Paenibacillus</taxon>
    </lineage>
</organism>
<dbReference type="CDD" id="cd06779">
    <property type="entry name" value="cpPDZ_Deg_HtrA-like"/>
    <property type="match status" value="1"/>
</dbReference>
<dbReference type="GO" id="GO:0004252">
    <property type="term" value="F:serine-type endopeptidase activity"/>
    <property type="evidence" value="ECO:0007669"/>
    <property type="project" value="InterPro"/>
</dbReference>
<evidence type="ECO:0000256" key="4">
    <source>
        <dbReference type="ARBA" id="ARBA00022825"/>
    </source>
</evidence>
<dbReference type="InterPro" id="IPR036034">
    <property type="entry name" value="PDZ_sf"/>
</dbReference>
<feature type="chain" id="PRO_5021006149" evidence="6">
    <location>
        <begin position="39"/>
        <end position="830"/>
    </location>
</feature>
<protein>
    <submittedName>
        <fullName evidence="8">Trypsin-like serine protease</fullName>
    </submittedName>
</protein>
<dbReference type="InterPro" id="IPR043504">
    <property type="entry name" value="Peptidase_S1_PA_chymotrypsin"/>
</dbReference>
<dbReference type="Pfam" id="PF13365">
    <property type="entry name" value="Trypsin_2"/>
    <property type="match status" value="1"/>
</dbReference>
<dbReference type="Proteomes" id="UP000295636">
    <property type="component" value="Unassembled WGS sequence"/>
</dbReference>
<dbReference type="PROSITE" id="PS50106">
    <property type="entry name" value="PDZ"/>
    <property type="match status" value="1"/>
</dbReference>
<sequence length="830" mass="91250">MDGEKCELKKRTVLGKSLLSAAAAILLFVTVAGGAAYADTSSGQTAIPAVIEKTTSSVVAIIGKPVSGKDTKERNRYDLAHGTGVIVESDGTILTNAHVVKNMRNINVVTADGRSYPGKTTHYDEESDLALVKIDALGLTPATFASPTDIKVGEPVMAIGTPLSFALRNSVTSGIVSGMDRSVQSKYQLIQTDAAINPGNSGGALVNMKGQVIGINTLKYVQYGVDGLGFSIPVHTVQYVLDHFHKYGKVKRPYLGLELGESWEAVVGLPSGNGLEVTYVEPDSPAAKAGVKQGDTLLAIDELKTGNLVAYNEALTHYLPGQKVRLTLQAGGSSKGTELVLGEERAKDAKIVQDGDGSYIDADQGKTQIGDSHFGWSMKYPAGLVKASQSPDGGNIVLADAKGEFAINIIVQDKQSEDLSPFGLLKKVSGKSNDTVLEKRYVDQAPQPYALMVGKRKEGGEYYQIRAYLKEDKIYYVIMVIKKEESYANEFKRNSYLDLLDTFVLKFDNNNPALKNISAYQQDNTVTTEYGLSFDLPTNWSKREWGQYLTYASEDGDLSVSLQVTSAASGDTVKDWAGRQERLFTGIYAEDYREVRGVQETVVGGAAALENRYASTMGDKWYEHHVLYVLKDKYKYEISFSYPKAAAGSMDEIIGSFAKSARFSKESVNSSLGFIQDEDDLMDKNRTAAYTNKKYGYSLQVPEIWYGNQGEVDTALKQFTFEGGGLSVTADDRISLEEAVNRLEQEYKKNAETDANYKYTATDEPLFETTAKRFATQYKSKNVPYTLHEYVFAQNGIVYTFRLRINDAVKTEEQWKRLERALLSARFFAK</sequence>
<comment type="similarity">
    <text evidence="1">Belongs to the peptidase S1C family.</text>
</comment>
<dbReference type="InterPro" id="IPR001940">
    <property type="entry name" value="Peptidase_S1C"/>
</dbReference>
<evidence type="ECO:0000256" key="6">
    <source>
        <dbReference type="SAM" id="SignalP"/>
    </source>
</evidence>
<evidence type="ECO:0000313" key="8">
    <source>
        <dbReference type="EMBL" id="TDG00217.1"/>
    </source>
</evidence>
<evidence type="ECO:0000313" key="9">
    <source>
        <dbReference type="Proteomes" id="UP000295636"/>
    </source>
</evidence>
<dbReference type="SUPFAM" id="SSF50156">
    <property type="entry name" value="PDZ domain-like"/>
    <property type="match status" value="1"/>
</dbReference>
<name>A0A4R5KWN5_9BACL</name>
<gene>
    <name evidence="8" type="ORF">E1757_00810</name>
</gene>
<dbReference type="SUPFAM" id="SSF50494">
    <property type="entry name" value="Trypsin-like serine proteases"/>
    <property type="match status" value="1"/>
</dbReference>
<dbReference type="Gene3D" id="2.30.42.10">
    <property type="match status" value="1"/>
</dbReference>
<dbReference type="Gene3D" id="2.40.10.10">
    <property type="entry name" value="Trypsin-like serine proteases"/>
    <property type="match status" value="2"/>
</dbReference>
<keyword evidence="3" id="KW-0378">Hydrolase</keyword>
<dbReference type="PANTHER" id="PTHR22939">
    <property type="entry name" value="SERINE PROTEASE FAMILY S1C HTRA-RELATED"/>
    <property type="match status" value="1"/>
</dbReference>
<feature type="signal peptide" evidence="6">
    <location>
        <begin position="1"/>
        <end position="38"/>
    </location>
</feature>
<evidence type="ECO:0000259" key="7">
    <source>
        <dbReference type="PROSITE" id="PS50106"/>
    </source>
</evidence>
<dbReference type="InterPro" id="IPR001478">
    <property type="entry name" value="PDZ"/>
</dbReference>
<evidence type="ECO:0000256" key="5">
    <source>
        <dbReference type="SAM" id="Coils"/>
    </source>
</evidence>
<evidence type="ECO:0000256" key="1">
    <source>
        <dbReference type="ARBA" id="ARBA00010541"/>
    </source>
</evidence>
<dbReference type="PANTHER" id="PTHR22939:SF129">
    <property type="entry name" value="SERINE PROTEASE HTRA2, MITOCHONDRIAL"/>
    <property type="match status" value="1"/>
</dbReference>
<keyword evidence="4" id="KW-0720">Serine protease</keyword>
<dbReference type="PRINTS" id="PR00834">
    <property type="entry name" value="PROTEASES2C"/>
</dbReference>
<evidence type="ECO:0000256" key="2">
    <source>
        <dbReference type="ARBA" id="ARBA00022670"/>
    </source>
</evidence>
<keyword evidence="9" id="KW-1185">Reference proteome</keyword>
<comment type="caution">
    <text evidence="8">The sequence shown here is derived from an EMBL/GenBank/DDBJ whole genome shotgun (WGS) entry which is preliminary data.</text>
</comment>
<evidence type="ECO:0000256" key="3">
    <source>
        <dbReference type="ARBA" id="ARBA00022801"/>
    </source>
</evidence>
<keyword evidence="2 8" id="KW-0645">Protease</keyword>
<proteinExistence type="inferred from homology"/>
<reference evidence="8 9" key="1">
    <citation type="submission" date="2019-03" db="EMBL/GenBank/DDBJ databases">
        <title>This is whole genome sequence of Paenibacillus sp MS74 strain.</title>
        <authorList>
            <person name="Trinh H.N."/>
        </authorList>
    </citation>
    <scope>NUCLEOTIDE SEQUENCE [LARGE SCALE GENOMIC DNA]</scope>
    <source>
        <strain evidence="8 9">MS74</strain>
    </source>
</reference>
<dbReference type="Gene3D" id="3.40.1000.10">
    <property type="entry name" value="Mog1/PsbP, alpha/beta/alpha sandwich"/>
    <property type="match status" value="1"/>
</dbReference>
<dbReference type="SMART" id="SM00228">
    <property type="entry name" value="PDZ"/>
    <property type="match status" value="1"/>
</dbReference>
<keyword evidence="5" id="KW-0175">Coiled coil</keyword>
<accession>A0A4R5KWN5</accession>